<dbReference type="SUPFAM" id="SSF57756">
    <property type="entry name" value="Retrovirus zinc finger-like domains"/>
    <property type="match status" value="1"/>
</dbReference>
<evidence type="ECO:0000256" key="2">
    <source>
        <dbReference type="SAM" id="MobiDB-lite"/>
    </source>
</evidence>
<keyword evidence="5" id="KW-1185">Reference proteome</keyword>
<name>A0A8K1D7W9_9PASS</name>
<dbReference type="AlphaFoldDB" id="A0A8K1D7W9"/>
<dbReference type="Pfam" id="PF00607">
    <property type="entry name" value="Gag_p24"/>
    <property type="match status" value="1"/>
</dbReference>
<evidence type="ECO:0000313" key="5">
    <source>
        <dbReference type="Proteomes" id="UP000796761"/>
    </source>
</evidence>
<feature type="compositionally biased region" description="Low complexity" evidence="2">
    <location>
        <begin position="108"/>
        <end position="123"/>
    </location>
</feature>
<evidence type="ECO:0000259" key="3">
    <source>
        <dbReference type="PROSITE" id="PS50158"/>
    </source>
</evidence>
<dbReference type="GO" id="GO:0008270">
    <property type="term" value="F:zinc ion binding"/>
    <property type="evidence" value="ECO:0007669"/>
    <property type="project" value="UniProtKB-KW"/>
</dbReference>
<protein>
    <recommendedName>
        <fullName evidence="3">CCHC-type domain-containing protein</fullName>
    </recommendedName>
</protein>
<dbReference type="GO" id="GO:0003676">
    <property type="term" value="F:nucleic acid binding"/>
    <property type="evidence" value="ECO:0007669"/>
    <property type="project" value="InterPro"/>
</dbReference>
<gene>
    <name evidence="4" type="ORF">HGM15179_019583</name>
</gene>
<dbReference type="PANTHER" id="PTHR40389">
    <property type="entry name" value="ENDOGENOUS RETROVIRUS GROUP K MEMBER 24 GAG POLYPROTEIN-RELATED"/>
    <property type="match status" value="1"/>
</dbReference>
<dbReference type="EMBL" id="SWJQ01001741">
    <property type="protein sequence ID" value="TRZ07529.1"/>
    <property type="molecule type" value="Genomic_DNA"/>
</dbReference>
<dbReference type="InterPro" id="IPR050195">
    <property type="entry name" value="Primate_lentivir_Gag_pol-like"/>
</dbReference>
<dbReference type="PROSITE" id="PS50158">
    <property type="entry name" value="ZF_CCHC"/>
    <property type="match status" value="1"/>
</dbReference>
<keyword evidence="1" id="KW-0862">Zinc</keyword>
<keyword evidence="1" id="KW-0479">Metal-binding</keyword>
<feature type="compositionally biased region" description="Low complexity" evidence="2">
    <location>
        <begin position="15"/>
        <end position="41"/>
    </location>
</feature>
<dbReference type="Proteomes" id="UP000796761">
    <property type="component" value="Unassembled WGS sequence"/>
</dbReference>
<proteinExistence type="predicted"/>
<dbReference type="SUPFAM" id="SSF47943">
    <property type="entry name" value="Retrovirus capsid protein, N-terminal core domain"/>
    <property type="match status" value="1"/>
</dbReference>
<keyword evidence="1" id="KW-0863">Zinc-finger</keyword>
<dbReference type="Gene3D" id="4.10.60.10">
    <property type="entry name" value="Zinc finger, CCHC-type"/>
    <property type="match status" value="1"/>
</dbReference>
<dbReference type="PANTHER" id="PTHR40389:SF3">
    <property type="entry name" value="IGE-BINDING PROTEIN"/>
    <property type="match status" value="1"/>
</dbReference>
<dbReference type="InterPro" id="IPR001878">
    <property type="entry name" value="Znf_CCHC"/>
</dbReference>
<evidence type="ECO:0000313" key="4">
    <source>
        <dbReference type="EMBL" id="TRZ07529.1"/>
    </source>
</evidence>
<organism evidence="4 5">
    <name type="scientific">Zosterops borbonicus</name>
    <dbReference type="NCBI Taxonomy" id="364589"/>
    <lineage>
        <taxon>Eukaryota</taxon>
        <taxon>Metazoa</taxon>
        <taxon>Chordata</taxon>
        <taxon>Craniata</taxon>
        <taxon>Vertebrata</taxon>
        <taxon>Euteleostomi</taxon>
        <taxon>Archelosauria</taxon>
        <taxon>Archosauria</taxon>
        <taxon>Dinosauria</taxon>
        <taxon>Saurischia</taxon>
        <taxon>Theropoda</taxon>
        <taxon>Coelurosauria</taxon>
        <taxon>Aves</taxon>
        <taxon>Neognathae</taxon>
        <taxon>Neoaves</taxon>
        <taxon>Telluraves</taxon>
        <taxon>Australaves</taxon>
        <taxon>Passeriformes</taxon>
        <taxon>Sylvioidea</taxon>
        <taxon>Zosteropidae</taxon>
        <taxon>Zosterops</taxon>
    </lineage>
</organism>
<accession>A0A8K1D7W9</accession>
<evidence type="ECO:0000256" key="1">
    <source>
        <dbReference type="PROSITE-ProRule" id="PRU00047"/>
    </source>
</evidence>
<dbReference type="OrthoDB" id="9352756at2759"/>
<reference evidence="4" key="1">
    <citation type="submission" date="2019-04" db="EMBL/GenBank/DDBJ databases">
        <title>Genome assembly of Zosterops borbonicus 15179.</title>
        <authorList>
            <person name="Leroy T."/>
            <person name="Anselmetti Y."/>
            <person name="Tilak M.-K."/>
            <person name="Nabholz B."/>
        </authorList>
    </citation>
    <scope>NUCLEOTIDE SEQUENCE</scope>
    <source>
        <strain evidence="4">HGM_15179</strain>
        <tissue evidence="4">Muscle</tissue>
    </source>
</reference>
<feature type="region of interest" description="Disordered" evidence="2">
    <location>
        <begin position="107"/>
        <end position="127"/>
    </location>
</feature>
<sequence length="357" mass="39331">MAQPPSAAGGDTASRRPATAARTASARSRSPEPSQRPLPSDSDSDSDTEDNRISAFAARDRQQSQEQPPHVAVEQQEQRKLFKQYNSVLQHIMSKFIEIPKLQEQQTPSNLSPVPSPEVSSVPGASTSAFSSNPIVERKIWDAADPVVIKNNAAKWKPLNWKVLRKAKETVKTYGLRSKAAQNIIHHIYTVNLLCPADCTSIASLLLTPLQLLIFERQWQCLAAEEASKHRQVGGPFYNIQPDMLTGHGLYASSSVQLTYPVEVHQLAQSLALRALLLVPDKKRSKKKSSHHNKPSRAICFQCGGSGHIRRSCQKPVVWCTTCDADSHATKACKKSKNSKNSTTCGISSINTFPDQY</sequence>
<dbReference type="InterPro" id="IPR036875">
    <property type="entry name" value="Znf_CCHC_sf"/>
</dbReference>
<dbReference type="GO" id="GO:0016032">
    <property type="term" value="P:viral process"/>
    <property type="evidence" value="ECO:0007669"/>
    <property type="project" value="InterPro"/>
</dbReference>
<dbReference type="InterPro" id="IPR008919">
    <property type="entry name" value="Retrov_capsid_N"/>
</dbReference>
<feature type="domain" description="CCHC-type" evidence="3">
    <location>
        <begin position="300"/>
        <end position="315"/>
    </location>
</feature>
<feature type="region of interest" description="Disordered" evidence="2">
    <location>
        <begin position="1"/>
        <end position="75"/>
    </location>
</feature>
<comment type="caution">
    <text evidence="4">The sequence shown here is derived from an EMBL/GenBank/DDBJ whole genome shotgun (WGS) entry which is preliminary data.</text>
</comment>
<dbReference type="Gene3D" id="1.10.375.10">
    <property type="entry name" value="Human Immunodeficiency Virus Type 1 Capsid Protein"/>
    <property type="match status" value="1"/>
</dbReference>